<keyword evidence="9" id="KW-1185">Reference proteome</keyword>
<evidence type="ECO:0000256" key="6">
    <source>
        <dbReference type="PIRSR" id="PIRSR000097-3"/>
    </source>
</evidence>
<dbReference type="OrthoDB" id="416253at2759"/>
<evidence type="ECO:0000256" key="3">
    <source>
        <dbReference type="ARBA" id="ARBA00023002"/>
    </source>
</evidence>
<feature type="domain" description="NADP-dependent oxidoreductase" evidence="7">
    <location>
        <begin position="17"/>
        <end position="281"/>
    </location>
</feature>
<dbReference type="EMBL" id="AWGJ01000001">
    <property type="protein sequence ID" value="ODN84499.1"/>
    <property type="molecule type" value="Genomic_DNA"/>
</dbReference>
<dbReference type="PANTHER" id="PTHR43827:SF3">
    <property type="entry name" value="NADP-DEPENDENT OXIDOREDUCTASE DOMAIN-CONTAINING PROTEIN"/>
    <property type="match status" value="1"/>
</dbReference>
<evidence type="ECO:0000313" key="9">
    <source>
        <dbReference type="Proteomes" id="UP000094065"/>
    </source>
</evidence>
<keyword evidence="3" id="KW-0560">Oxidoreductase</keyword>
<evidence type="ECO:0000256" key="2">
    <source>
        <dbReference type="ARBA" id="ARBA00022857"/>
    </source>
</evidence>
<comment type="similarity">
    <text evidence="1">Belongs to the aldo/keto reductase family.</text>
</comment>
<accession>A0A1E3I782</accession>
<dbReference type="PIRSF" id="PIRSF000097">
    <property type="entry name" value="AKR"/>
    <property type="match status" value="1"/>
</dbReference>
<sequence length="314" mass="34477">MVRTIKLSDGKTVRAIGWGSGSGGIKGKDNNRLAIDAGVHALKANIRHIDTAQAYETEEATGISLKEAGVNKNEVFVATKVSGTVANNREAIKENVLGSIERLGFKPDLLLIHNPFVVEDGNIGKFWTHLEELVKDGTLEGVSLGVSNFRPQDLEAVLKVATIKPVVNQLEFHPYVLVHLEPVLKIAKEHGIVIEAYGPLTPVLRHPTGGPLKPVLERIAQRLSKDAGKELDSTAVLLLWTMQSGVVVITTSKNEKRIKDLAAFDSVPDLTADELKEITDVGKTHHFRYYSEHMTEDFPDPDLPTVDVPKRVRK</sequence>
<dbReference type="PANTHER" id="PTHR43827">
    <property type="entry name" value="2,5-DIKETO-D-GLUCONIC ACID REDUCTASE"/>
    <property type="match status" value="1"/>
</dbReference>
<evidence type="ECO:0000313" key="8">
    <source>
        <dbReference type="EMBL" id="ODN84499.1"/>
    </source>
</evidence>
<organism evidence="8 9">
    <name type="scientific">Cryptococcus amylolentus CBS 6039</name>
    <dbReference type="NCBI Taxonomy" id="1295533"/>
    <lineage>
        <taxon>Eukaryota</taxon>
        <taxon>Fungi</taxon>
        <taxon>Dikarya</taxon>
        <taxon>Basidiomycota</taxon>
        <taxon>Agaricomycotina</taxon>
        <taxon>Tremellomycetes</taxon>
        <taxon>Tremellales</taxon>
        <taxon>Cryptococcaceae</taxon>
        <taxon>Cryptococcus</taxon>
    </lineage>
</organism>
<dbReference type="GeneID" id="30151741"/>
<dbReference type="RefSeq" id="XP_018998302.1">
    <property type="nucleotide sequence ID" value="XM_019133597.1"/>
</dbReference>
<dbReference type="InterPro" id="IPR036812">
    <property type="entry name" value="NAD(P)_OxRdtase_dom_sf"/>
</dbReference>
<comment type="caution">
    <text evidence="8">The sequence shown here is derived from an EMBL/GenBank/DDBJ whole genome shotgun (WGS) entry which is preliminary data.</text>
</comment>
<evidence type="ECO:0000256" key="5">
    <source>
        <dbReference type="PIRSR" id="PIRSR000097-2"/>
    </source>
</evidence>
<dbReference type="InterPro" id="IPR020471">
    <property type="entry name" value="AKR"/>
</dbReference>
<reference evidence="8 9" key="1">
    <citation type="submission" date="2016-06" db="EMBL/GenBank/DDBJ databases">
        <title>Evolution of pathogenesis and genome organization in the Tremellales.</title>
        <authorList>
            <person name="Cuomo C."/>
            <person name="Litvintseva A."/>
            <person name="Heitman J."/>
            <person name="Chen Y."/>
            <person name="Sun S."/>
            <person name="Springer D."/>
            <person name="Dromer F."/>
            <person name="Young S."/>
            <person name="Zeng Q."/>
            <person name="Chapman S."/>
            <person name="Gujja S."/>
            <person name="Saif S."/>
            <person name="Birren B."/>
        </authorList>
    </citation>
    <scope>NUCLEOTIDE SEQUENCE [LARGE SCALE GENOMIC DNA]</scope>
    <source>
        <strain evidence="8 9">CBS 6039</strain>
    </source>
</reference>
<feature type="active site" description="Proton donor" evidence="4">
    <location>
        <position position="55"/>
    </location>
</feature>
<name>A0A1E3I782_9TREE</name>
<dbReference type="Gene3D" id="3.20.20.100">
    <property type="entry name" value="NADP-dependent oxidoreductase domain"/>
    <property type="match status" value="1"/>
</dbReference>
<evidence type="ECO:0000256" key="1">
    <source>
        <dbReference type="ARBA" id="ARBA00007905"/>
    </source>
</evidence>
<dbReference type="SUPFAM" id="SSF51430">
    <property type="entry name" value="NAD(P)-linked oxidoreductase"/>
    <property type="match status" value="1"/>
</dbReference>
<dbReference type="AlphaFoldDB" id="A0A1E3I782"/>
<proteinExistence type="inferred from homology"/>
<dbReference type="STRING" id="1295533.A0A1E3I782"/>
<gene>
    <name evidence="8" type="ORF">L202_00432</name>
</gene>
<protein>
    <recommendedName>
        <fullName evidence="7">NADP-dependent oxidoreductase domain-containing protein</fullName>
    </recommendedName>
</protein>
<dbReference type="GO" id="GO:0016616">
    <property type="term" value="F:oxidoreductase activity, acting on the CH-OH group of donors, NAD or NADP as acceptor"/>
    <property type="evidence" value="ECO:0007669"/>
    <property type="project" value="UniProtKB-ARBA"/>
</dbReference>
<evidence type="ECO:0000256" key="4">
    <source>
        <dbReference type="PIRSR" id="PIRSR000097-1"/>
    </source>
</evidence>
<feature type="site" description="Lowers pKa of active site Tyr" evidence="6">
    <location>
        <position position="80"/>
    </location>
</feature>
<keyword evidence="2" id="KW-0521">NADP</keyword>
<dbReference type="PRINTS" id="PR00069">
    <property type="entry name" value="ALDKETRDTASE"/>
</dbReference>
<dbReference type="Pfam" id="PF00248">
    <property type="entry name" value="Aldo_ket_red"/>
    <property type="match status" value="1"/>
</dbReference>
<evidence type="ECO:0000259" key="7">
    <source>
        <dbReference type="Pfam" id="PF00248"/>
    </source>
</evidence>
<dbReference type="Proteomes" id="UP000094065">
    <property type="component" value="Unassembled WGS sequence"/>
</dbReference>
<dbReference type="InterPro" id="IPR023210">
    <property type="entry name" value="NADP_OxRdtase_dom"/>
</dbReference>
<feature type="binding site" evidence="5">
    <location>
        <position position="113"/>
    </location>
    <ligand>
        <name>substrate</name>
    </ligand>
</feature>